<dbReference type="SUPFAM" id="SSF54285">
    <property type="entry name" value="MoaD/ThiS"/>
    <property type="match status" value="1"/>
</dbReference>
<evidence type="ECO:0000313" key="8">
    <source>
        <dbReference type="Proteomes" id="UP001148786"/>
    </source>
</evidence>
<evidence type="ECO:0000256" key="3">
    <source>
        <dbReference type="ARBA" id="ARBA00022694"/>
    </source>
</evidence>
<comment type="function">
    <text evidence="5">Acts as a sulfur carrier required for 2-thiolation of mcm(5)S(2)U at tRNA wobble positions of cytosolic tRNA(Lys), tRNA(Glu) and tRNA(Gln). Serves as sulfur donor in tRNA 2-thiolation reaction by being thiocarboxylated (-COSH) at its C-terminus by the MOCS3 homolog UBA4. The sulfur is then transferred to tRNA to form 2-thiolation of mcm(5)S(2)U. Prior mcm(5) tRNA modification by the elongator complex is required for 2-thiolation. Also acts as a ubiquitin-like protein (UBL) that is covalently conjugated via an isopeptide bond to lysine residues of target proteins such as AHP1. The thiocarboxylated form serves as substrate for conjugation and oxidative stress specifically induces the formation of UBL-protein conjugates.</text>
</comment>
<keyword evidence="1 5" id="KW-0963">Cytoplasm</keyword>
<comment type="pathway">
    <text evidence="5 6">tRNA modification; 5-methoxycarbonylmethyl-2-thiouridine-tRNA biosynthesis.</text>
</comment>
<evidence type="ECO:0000256" key="2">
    <source>
        <dbReference type="ARBA" id="ARBA00022499"/>
    </source>
</evidence>
<organism evidence="7 8">
    <name type="scientific">Agrocybe chaxingu</name>
    <dbReference type="NCBI Taxonomy" id="84603"/>
    <lineage>
        <taxon>Eukaryota</taxon>
        <taxon>Fungi</taxon>
        <taxon>Dikarya</taxon>
        <taxon>Basidiomycota</taxon>
        <taxon>Agaricomycotina</taxon>
        <taxon>Agaricomycetes</taxon>
        <taxon>Agaricomycetidae</taxon>
        <taxon>Agaricales</taxon>
        <taxon>Agaricineae</taxon>
        <taxon>Strophariaceae</taxon>
        <taxon>Agrocybe</taxon>
    </lineage>
</organism>
<feature type="modified residue" description="1-thioglycine" evidence="5">
    <location>
        <position position="112"/>
    </location>
</feature>
<dbReference type="GO" id="GO:0034227">
    <property type="term" value="P:tRNA thio-modification"/>
    <property type="evidence" value="ECO:0007669"/>
    <property type="project" value="UniProtKB-UniRule"/>
</dbReference>
<comment type="caution">
    <text evidence="7">The sequence shown here is derived from an EMBL/GenBank/DDBJ whole genome shotgun (WGS) entry which is preliminary data.</text>
</comment>
<protein>
    <recommendedName>
        <fullName evidence="5 6">Ubiquitin-related modifier 1</fullName>
    </recommendedName>
</protein>
<dbReference type="InterPro" id="IPR016155">
    <property type="entry name" value="Mopterin_synth/thiamin_S_b"/>
</dbReference>
<keyword evidence="8" id="KW-1185">Reference proteome</keyword>
<evidence type="ECO:0000313" key="7">
    <source>
        <dbReference type="EMBL" id="KAJ3500615.1"/>
    </source>
</evidence>
<keyword evidence="4 5" id="KW-0833">Ubl conjugation pathway</keyword>
<dbReference type="Proteomes" id="UP001148786">
    <property type="component" value="Unassembled WGS sequence"/>
</dbReference>
<dbReference type="InterPro" id="IPR015221">
    <property type="entry name" value="Urm1"/>
</dbReference>
<dbReference type="CDD" id="cd01764">
    <property type="entry name" value="Ubl_Urm1"/>
    <property type="match status" value="1"/>
</dbReference>
<reference evidence="7" key="1">
    <citation type="submission" date="2022-07" db="EMBL/GenBank/DDBJ databases">
        <title>Genome Sequence of Agrocybe chaxingu.</title>
        <authorList>
            <person name="Buettner E."/>
        </authorList>
    </citation>
    <scope>NUCLEOTIDE SEQUENCE</scope>
    <source>
        <strain evidence="7">MP-N11</strain>
    </source>
</reference>
<keyword evidence="2 5" id="KW-1017">Isopeptide bond</keyword>
<keyword evidence="3 5" id="KW-0819">tRNA processing</keyword>
<proteinExistence type="inferred from homology"/>
<dbReference type="OrthoDB" id="10248987at2759"/>
<comment type="subcellular location">
    <subcellularLocation>
        <location evidence="5 6">Cytoplasm</location>
    </subcellularLocation>
</comment>
<dbReference type="Gene3D" id="3.10.20.30">
    <property type="match status" value="1"/>
</dbReference>
<feature type="cross-link" description="Glycyl lysine isopeptide (Gly-Lys) (interchain with K-? in acceptor proteins)" evidence="5">
    <location>
        <position position="112"/>
    </location>
</feature>
<accession>A0A9W8MQY5</accession>
<dbReference type="HAMAP" id="MF_03048">
    <property type="entry name" value="Urm1"/>
    <property type="match status" value="1"/>
</dbReference>
<name>A0A9W8MQY5_9AGAR</name>
<gene>
    <name evidence="5" type="primary">URM1</name>
    <name evidence="7" type="ORF">NLJ89_g9716</name>
</gene>
<comment type="similarity">
    <text evidence="5 6">Belongs to the URM1 family.</text>
</comment>
<evidence type="ECO:0000256" key="4">
    <source>
        <dbReference type="ARBA" id="ARBA00022786"/>
    </source>
</evidence>
<dbReference type="EMBL" id="JANKHO010001575">
    <property type="protein sequence ID" value="KAJ3500615.1"/>
    <property type="molecule type" value="Genomic_DNA"/>
</dbReference>
<dbReference type="AlphaFoldDB" id="A0A9W8MQY5"/>
<dbReference type="InterPro" id="IPR012675">
    <property type="entry name" value="Beta-grasp_dom_sf"/>
</dbReference>
<comment type="PTM">
    <text evidence="5">C-terminal thiocarboxylation occurs in 2 steps, it is first acyl-adenylated (-COAMP) via the hesA/moeB/thiF part of UBA4, then thiocarboxylated (-COSH) via the rhodanese domain of UBA4.</text>
</comment>
<dbReference type="GO" id="GO:0005829">
    <property type="term" value="C:cytosol"/>
    <property type="evidence" value="ECO:0007669"/>
    <property type="project" value="UniProtKB-UniRule"/>
</dbReference>
<dbReference type="GO" id="GO:0032447">
    <property type="term" value="P:protein urmylation"/>
    <property type="evidence" value="ECO:0007669"/>
    <property type="project" value="UniProtKB-UniRule"/>
</dbReference>
<sequence length="209" mass="23947">MSKVSLKIEFGGGLELLFSNQRSHRISIPSEVPKDNSTDTESLSTKELKPVNAEYLVYHMRDHLLKERPELFIENGTVRPGILVLINDTDWELEGEGDYKLKDGDEIVWVYGRVEGEGVRGTTISFQQTITMYTTSTTIFSIVAARLGSPEYLLFPYIEYLNLVWNIDMCTHRDLFEITTHRKLITKCFIPALPKTILFILEFQPPTEA</sequence>
<evidence type="ECO:0000256" key="1">
    <source>
        <dbReference type="ARBA" id="ARBA00022490"/>
    </source>
</evidence>
<evidence type="ECO:0000256" key="6">
    <source>
        <dbReference type="RuleBase" id="RU361182"/>
    </source>
</evidence>
<evidence type="ECO:0000256" key="5">
    <source>
        <dbReference type="HAMAP-Rule" id="MF_03048"/>
    </source>
</evidence>
<dbReference type="GO" id="GO:0002098">
    <property type="term" value="P:tRNA wobble uridine modification"/>
    <property type="evidence" value="ECO:0007669"/>
    <property type="project" value="UniProtKB-UniRule"/>
</dbReference>
<dbReference type="Pfam" id="PF09138">
    <property type="entry name" value="Urm1"/>
    <property type="match status" value="1"/>
</dbReference>
<dbReference type="PANTHER" id="PTHR14986">
    <property type="entry name" value="RURM1 PROTEIN"/>
    <property type="match status" value="1"/>
</dbReference>